<name>A0A9N9D778_9GLOM</name>
<reference evidence="1" key="1">
    <citation type="submission" date="2021-06" db="EMBL/GenBank/DDBJ databases">
        <authorList>
            <person name="Kallberg Y."/>
            <person name="Tangrot J."/>
            <person name="Rosling A."/>
        </authorList>
    </citation>
    <scope>NUCLEOTIDE SEQUENCE</scope>
    <source>
        <strain evidence="1">IA702</strain>
    </source>
</reference>
<comment type="caution">
    <text evidence="1">The sequence shown here is derived from an EMBL/GenBank/DDBJ whole genome shotgun (WGS) entry which is preliminary data.</text>
</comment>
<accession>A0A9N9D778</accession>
<dbReference type="EMBL" id="CAJVPJ010002769">
    <property type="protein sequence ID" value="CAG8628932.1"/>
    <property type="molecule type" value="Genomic_DNA"/>
</dbReference>
<proteinExistence type="predicted"/>
<evidence type="ECO:0000313" key="1">
    <source>
        <dbReference type="EMBL" id="CAG8628932.1"/>
    </source>
</evidence>
<keyword evidence="2" id="KW-1185">Reference proteome</keyword>
<dbReference type="AlphaFoldDB" id="A0A9N9D778"/>
<dbReference type="Proteomes" id="UP000789572">
    <property type="component" value="Unassembled WGS sequence"/>
</dbReference>
<gene>
    <name evidence="1" type="ORF">POCULU_LOCUS8792</name>
</gene>
<dbReference type="PANTHER" id="PTHR33266:SF1">
    <property type="entry name" value="F-BOX DOMAIN-CONTAINING PROTEIN"/>
    <property type="match status" value="1"/>
</dbReference>
<evidence type="ECO:0000313" key="2">
    <source>
        <dbReference type="Proteomes" id="UP000789572"/>
    </source>
</evidence>
<dbReference type="OrthoDB" id="2397074at2759"/>
<dbReference type="PANTHER" id="PTHR33266">
    <property type="entry name" value="CHROMOSOME 15, WHOLE GENOME SHOTGUN SEQUENCE"/>
    <property type="match status" value="1"/>
</dbReference>
<protein>
    <submittedName>
        <fullName evidence="1">11245_t:CDS:1</fullName>
    </submittedName>
</protein>
<sequence length="572" mass="65197">MDLLDFADDYQQTHPNANKDEIRAAYQEYLKEQQVVSRTSSKSKQFIFDVDGSTATKAAFYEQTYIDRHGVLQTFLDHINDSLNKWDTVKYHSPLVALVQASTIGKSKMLWAAAERVYTVYVCLRNKGSSGIPPRSTISDKLCTFVDDQTALFTYVTFICSTMRHLTSFKSNKTDWFKAHTSNNQLEFWKVIEEGMKNCMDDIRNIIGNRKDYGEVEWHSIKQLVKTCWDSLKETLNSDEPESGIQLLFVFDEAKILTEGETNSTLPTYESGGRAFAIVTDTASKISNFAPSARRDPSWRVQKNRLALYPPFYYIATLDTFMTQETEPKTLKQVALPQYFFHYGRPLWGGLLKATDAYTSKQVLRPEKILEIAKSKLIGGLDLEDWITKKYNEKITISESVAVLGPRLCIDVVPQTELAADLVASYMSLCYYISDTRESVMIDYPSDPVLAEASARITNNTNKIGLVHYVHALIGALREGSVEGGYRGELVARLILTMAWDKACVEHGYTKEANMFSRPMTLQQYFQALFSSTVWQALQDKLSSELQTARIRFTHFIRVTYTPSPKQLLEFF</sequence>
<organism evidence="1 2">
    <name type="scientific">Paraglomus occultum</name>
    <dbReference type="NCBI Taxonomy" id="144539"/>
    <lineage>
        <taxon>Eukaryota</taxon>
        <taxon>Fungi</taxon>
        <taxon>Fungi incertae sedis</taxon>
        <taxon>Mucoromycota</taxon>
        <taxon>Glomeromycotina</taxon>
        <taxon>Glomeromycetes</taxon>
        <taxon>Paraglomerales</taxon>
        <taxon>Paraglomeraceae</taxon>
        <taxon>Paraglomus</taxon>
    </lineage>
</organism>